<feature type="compositionally biased region" description="Basic and acidic residues" evidence="1">
    <location>
        <begin position="1"/>
        <end position="19"/>
    </location>
</feature>
<sequence length="66" mass="7631">MNHILPEKNRKLKWKHGDDNDPPQVSSNRPNNFDLIPTLPLGYKQTLISTRDLQASNLKSSRRTPH</sequence>
<name>A0ABQ9ZEP7_9CRUS</name>
<feature type="region of interest" description="Disordered" evidence="1">
    <location>
        <begin position="1"/>
        <end position="33"/>
    </location>
</feature>
<organism evidence="2 3">
    <name type="scientific">Daphnia magna</name>
    <dbReference type="NCBI Taxonomy" id="35525"/>
    <lineage>
        <taxon>Eukaryota</taxon>
        <taxon>Metazoa</taxon>
        <taxon>Ecdysozoa</taxon>
        <taxon>Arthropoda</taxon>
        <taxon>Crustacea</taxon>
        <taxon>Branchiopoda</taxon>
        <taxon>Diplostraca</taxon>
        <taxon>Cladocera</taxon>
        <taxon>Anomopoda</taxon>
        <taxon>Daphniidae</taxon>
        <taxon>Daphnia</taxon>
    </lineage>
</organism>
<evidence type="ECO:0000256" key="1">
    <source>
        <dbReference type="SAM" id="MobiDB-lite"/>
    </source>
</evidence>
<protein>
    <submittedName>
        <fullName evidence="2">Uncharacterized protein</fullName>
    </submittedName>
</protein>
<proteinExistence type="predicted"/>
<gene>
    <name evidence="2" type="ORF">OUZ56_020538</name>
</gene>
<evidence type="ECO:0000313" key="3">
    <source>
        <dbReference type="Proteomes" id="UP001234178"/>
    </source>
</evidence>
<reference evidence="2 3" key="1">
    <citation type="journal article" date="2023" name="Nucleic Acids Res.">
        <title>The hologenome of Daphnia magna reveals possible DNA methylation and microbiome-mediated evolution of the host genome.</title>
        <authorList>
            <person name="Chaturvedi A."/>
            <person name="Li X."/>
            <person name="Dhandapani V."/>
            <person name="Marshall H."/>
            <person name="Kissane S."/>
            <person name="Cuenca-Cambronero M."/>
            <person name="Asole G."/>
            <person name="Calvet F."/>
            <person name="Ruiz-Romero M."/>
            <person name="Marangio P."/>
            <person name="Guigo R."/>
            <person name="Rago D."/>
            <person name="Mirbahai L."/>
            <person name="Eastwood N."/>
            <person name="Colbourne J.K."/>
            <person name="Zhou J."/>
            <person name="Mallon E."/>
            <person name="Orsini L."/>
        </authorList>
    </citation>
    <scope>NUCLEOTIDE SEQUENCE [LARGE SCALE GENOMIC DNA]</scope>
    <source>
        <strain evidence="2">LRV0_1</strain>
    </source>
</reference>
<dbReference type="Proteomes" id="UP001234178">
    <property type="component" value="Unassembled WGS sequence"/>
</dbReference>
<comment type="caution">
    <text evidence="2">The sequence shown here is derived from an EMBL/GenBank/DDBJ whole genome shotgun (WGS) entry which is preliminary data.</text>
</comment>
<accession>A0ABQ9ZEP7</accession>
<dbReference type="EMBL" id="JAOYFB010000003">
    <property type="protein sequence ID" value="KAK4011421.1"/>
    <property type="molecule type" value="Genomic_DNA"/>
</dbReference>
<keyword evidence="3" id="KW-1185">Reference proteome</keyword>
<evidence type="ECO:0000313" key="2">
    <source>
        <dbReference type="EMBL" id="KAK4011421.1"/>
    </source>
</evidence>